<gene>
    <name evidence="1" type="ORF">N0V83_003672</name>
</gene>
<sequence length="369" mass="42415">MKRALKRMAELKLEYIDPLRLLSVHTALLMRRSRPEISKISSYYQSQANEAHLQSLATQCSQLQCAPLAATILTRLPPRELRDYIYNFLWTADDGVVEKLDAAMSAHDAPTGLSSHAIASLDLPVPFFADATFVGRSFAEEAAMWYFRMLSCVEVDYRYVRGYLERSTFGPMLFIPSTVIRQLTITIEWLIHDGGGRLDYAALQDSMNSLLVLQDRREDLAIEVYLSRDLQFSRTLFHVLEAIKPVFHALEQKKSGTTIKVMGYQFFTPAWRHTSLPTTTTTPQGKKTHATVELLNYYFDAGTPEQWLAMKDKEIEAIPQAQRREKCQDVRIYQHLYRPCIIADILQILQTMRNNLADMHGVTCWKRLK</sequence>
<evidence type="ECO:0000313" key="1">
    <source>
        <dbReference type="EMBL" id="KAJ4373377.1"/>
    </source>
</evidence>
<dbReference type="AlphaFoldDB" id="A0A9W8YC68"/>
<organism evidence="1 2">
    <name type="scientific">Neocucurbitaria cava</name>
    <dbReference type="NCBI Taxonomy" id="798079"/>
    <lineage>
        <taxon>Eukaryota</taxon>
        <taxon>Fungi</taxon>
        <taxon>Dikarya</taxon>
        <taxon>Ascomycota</taxon>
        <taxon>Pezizomycotina</taxon>
        <taxon>Dothideomycetes</taxon>
        <taxon>Pleosporomycetidae</taxon>
        <taxon>Pleosporales</taxon>
        <taxon>Pleosporineae</taxon>
        <taxon>Cucurbitariaceae</taxon>
        <taxon>Neocucurbitaria</taxon>
    </lineage>
</organism>
<proteinExistence type="predicted"/>
<keyword evidence="2" id="KW-1185">Reference proteome</keyword>
<comment type="caution">
    <text evidence="1">The sequence shown here is derived from an EMBL/GenBank/DDBJ whole genome shotgun (WGS) entry which is preliminary data.</text>
</comment>
<evidence type="ECO:0000313" key="2">
    <source>
        <dbReference type="Proteomes" id="UP001140560"/>
    </source>
</evidence>
<dbReference type="Proteomes" id="UP001140560">
    <property type="component" value="Unassembled WGS sequence"/>
</dbReference>
<accession>A0A9W8YC68</accession>
<protein>
    <submittedName>
        <fullName evidence="1">Uncharacterized protein</fullName>
    </submittedName>
</protein>
<dbReference type="OrthoDB" id="3781480at2759"/>
<reference evidence="1" key="1">
    <citation type="submission" date="2022-10" db="EMBL/GenBank/DDBJ databases">
        <title>Tapping the CABI collections for fungal endophytes: first genome assemblies for Collariella, Neodidymelliopsis, Ascochyta clinopodiicola, Didymella pomorum, Didymosphaeria variabile, Neocosmospora piperis and Neocucurbitaria cava.</title>
        <authorList>
            <person name="Hill R."/>
        </authorList>
    </citation>
    <scope>NUCLEOTIDE SEQUENCE</scope>
    <source>
        <strain evidence="1">IMI 356814</strain>
    </source>
</reference>
<name>A0A9W8YC68_9PLEO</name>
<dbReference type="EMBL" id="JAPEUY010000005">
    <property type="protein sequence ID" value="KAJ4373377.1"/>
    <property type="molecule type" value="Genomic_DNA"/>
</dbReference>